<evidence type="ECO:0000256" key="5">
    <source>
        <dbReference type="ARBA" id="ARBA00022984"/>
    </source>
</evidence>
<evidence type="ECO:0000259" key="8">
    <source>
        <dbReference type="Pfam" id="PF00768"/>
    </source>
</evidence>
<keyword evidence="4" id="KW-0133">Cell shape</keyword>
<keyword evidence="9" id="KW-0121">Carboxypeptidase</keyword>
<evidence type="ECO:0000313" key="9">
    <source>
        <dbReference type="EMBL" id="MFC5430718.1"/>
    </source>
</evidence>
<evidence type="ECO:0000256" key="3">
    <source>
        <dbReference type="ARBA" id="ARBA00022801"/>
    </source>
</evidence>
<dbReference type="EMBL" id="JBHSMP010000021">
    <property type="protein sequence ID" value="MFC5430718.1"/>
    <property type="molecule type" value="Genomic_DNA"/>
</dbReference>
<dbReference type="PANTHER" id="PTHR21581:SF6">
    <property type="entry name" value="TRAFFICKING PROTEIN PARTICLE COMPLEX SUBUNIT 12"/>
    <property type="match status" value="1"/>
</dbReference>
<proteinExistence type="inferred from homology"/>
<keyword evidence="9" id="KW-0645">Protease</keyword>
<name>A0ABW0JC82_9BURK</name>
<dbReference type="Proteomes" id="UP001596103">
    <property type="component" value="Unassembled WGS sequence"/>
</dbReference>
<dbReference type="SUPFAM" id="SSF56601">
    <property type="entry name" value="beta-lactamase/transpeptidase-like"/>
    <property type="match status" value="1"/>
</dbReference>
<keyword evidence="3 9" id="KW-0378">Hydrolase</keyword>
<reference evidence="10" key="1">
    <citation type="journal article" date="2019" name="Int. J. Syst. Evol. Microbiol.">
        <title>The Global Catalogue of Microorganisms (GCM) 10K type strain sequencing project: providing services to taxonomists for standard genome sequencing and annotation.</title>
        <authorList>
            <consortium name="The Broad Institute Genomics Platform"/>
            <consortium name="The Broad Institute Genome Sequencing Center for Infectious Disease"/>
            <person name="Wu L."/>
            <person name="Ma J."/>
        </authorList>
    </citation>
    <scope>NUCLEOTIDE SEQUENCE [LARGE SCALE GENOMIC DNA]</scope>
    <source>
        <strain evidence="10">CCUG 56042</strain>
    </source>
</reference>
<dbReference type="InterPro" id="IPR012338">
    <property type="entry name" value="Beta-lactam/transpept-like"/>
</dbReference>
<comment type="similarity">
    <text evidence="1 7">Belongs to the peptidase S11 family.</text>
</comment>
<dbReference type="InterPro" id="IPR018044">
    <property type="entry name" value="Peptidase_S11"/>
</dbReference>
<dbReference type="InterPro" id="IPR001967">
    <property type="entry name" value="Peptidase_S11_N"/>
</dbReference>
<evidence type="ECO:0000256" key="2">
    <source>
        <dbReference type="ARBA" id="ARBA00022729"/>
    </source>
</evidence>
<evidence type="ECO:0000256" key="4">
    <source>
        <dbReference type="ARBA" id="ARBA00022960"/>
    </source>
</evidence>
<sequence length="302" mass="32411">MTAGIASCLSGMAGSAAAQPPSNIHADSWIVVDGDSGQTLVEHDADAERQPASLTKLMTAYLVLDALKRGTIRWDEKVPVEATDVGEVGSDEARMYLAPGQTVPVKELVQGLIVASANDAAMVLAERVGGSRGGFEQMMNEKAKQLGMTHTHFSTPSGITTPGNHSTARDLSTLASRLTRDFPEYYTYSSEQHFAYGKFQKRNKNWLLGKDPSVDGLKTGHTDAAGYCIVATAKRQQANPPMTRRVFAVVMGAPTANDRISGAGNLLNYAFSAYKDYPVADSSGRRVITRTSEPQSTQGHRS</sequence>
<feature type="domain" description="Peptidase S11 D-alanyl-D-alanine carboxypeptidase A N-terminal" evidence="8">
    <location>
        <begin position="18"/>
        <end position="255"/>
    </location>
</feature>
<dbReference type="Pfam" id="PF00768">
    <property type="entry name" value="Peptidase_S11"/>
    <property type="match status" value="1"/>
</dbReference>
<dbReference type="Gene3D" id="3.40.710.10">
    <property type="entry name" value="DD-peptidase/beta-lactamase superfamily"/>
    <property type="match status" value="1"/>
</dbReference>
<evidence type="ECO:0000256" key="1">
    <source>
        <dbReference type="ARBA" id="ARBA00007164"/>
    </source>
</evidence>
<accession>A0ABW0JC82</accession>
<dbReference type="RefSeq" id="WP_377713399.1">
    <property type="nucleotide sequence ID" value="NZ_JBHSMP010000021.1"/>
</dbReference>
<evidence type="ECO:0000256" key="7">
    <source>
        <dbReference type="RuleBase" id="RU004016"/>
    </source>
</evidence>
<dbReference type="PRINTS" id="PR00725">
    <property type="entry name" value="DADACBPTASE1"/>
</dbReference>
<gene>
    <name evidence="9" type="ORF">ACFPTO_18210</name>
</gene>
<dbReference type="GO" id="GO:0004180">
    <property type="term" value="F:carboxypeptidase activity"/>
    <property type="evidence" value="ECO:0007669"/>
    <property type="project" value="UniProtKB-KW"/>
</dbReference>
<protein>
    <submittedName>
        <fullName evidence="9">D-alanyl-D-alanine carboxypeptidase family protein</fullName>
        <ecNumber evidence="9">3.4.-.-</ecNumber>
    </submittedName>
</protein>
<evidence type="ECO:0000313" key="10">
    <source>
        <dbReference type="Proteomes" id="UP001596103"/>
    </source>
</evidence>
<keyword evidence="5" id="KW-0573">Peptidoglycan synthesis</keyword>
<dbReference type="EC" id="3.4.-.-" evidence="9"/>
<organism evidence="9 10">
    <name type="scientific">Paraburkholderia denitrificans</name>
    <dbReference type="NCBI Taxonomy" id="694025"/>
    <lineage>
        <taxon>Bacteria</taxon>
        <taxon>Pseudomonadati</taxon>
        <taxon>Pseudomonadota</taxon>
        <taxon>Betaproteobacteria</taxon>
        <taxon>Burkholderiales</taxon>
        <taxon>Burkholderiaceae</taxon>
        <taxon>Paraburkholderia</taxon>
    </lineage>
</organism>
<dbReference type="PANTHER" id="PTHR21581">
    <property type="entry name" value="D-ALANYL-D-ALANINE CARBOXYPEPTIDASE"/>
    <property type="match status" value="1"/>
</dbReference>
<keyword evidence="10" id="KW-1185">Reference proteome</keyword>
<evidence type="ECO:0000256" key="6">
    <source>
        <dbReference type="ARBA" id="ARBA00023316"/>
    </source>
</evidence>
<keyword evidence="2" id="KW-0732">Signal</keyword>
<comment type="caution">
    <text evidence="9">The sequence shown here is derived from an EMBL/GenBank/DDBJ whole genome shotgun (WGS) entry which is preliminary data.</text>
</comment>
<keyword evidence="6" id="KW-0961">Cell wall biogenesis/degradation</keyword>